<feature type="compositionally biased region" description="Pro residues" evidence="1">
    <location>
        <begin position="1"/>
        <end position="28"/>
    </location>
</feature>
<feature type="compositionally biased region" description="Basic and acidic residues" evidence="1">
    <location>
        <begin position="54"/>
        <end position="67"/>
    </location>
</feature>
<gene>
    <name evidence="2" type="ORF">niasHT_026117</name>
</gene>
<protein>
    <submittedName>
        <fullName evidence="2">Uncharacterized protein</fullName>
    </submittedName>
</protein>
<evidence type="ECO:0000256" key="1">
    <source>
        <dbReference type="SAM" id="MobiDB-lite"/>
    </source>
</evidence>
<feature type="compositionally biased region" description="Gly residues" evidence="1">
    <location>
        <begin position="30"/>
        <end position="42"/>
    </location>
</feature>
<organism evidence="2 3">
    <name type="scientific">Heterodera trifolii</name>
    <dbReference type="NCBI Taxonomy" id="157864"/>
    <lineage>
        <taxon>Eukaryota</taxon>
        <taxon>Metazoa</taxon>
        <taxon>Ecdysozoa</taxon>
        <taxon>Nematoda</taxon>
        <taxon>Chromadorea</taxon>
        <taxon>Rhabditida</taxon>
        <taxon>Tylenchina</taxon>
        <taxon>Tylenchomorpha</taxon>
        <taxon>Tylenchoidea</taxon>
        <taxon>Heteroderidae</taxon>
        <taxon>Heteroderinae</taxon>
        <taxon>Heterodera</taxon>
    </lineage>
</organism>
<feature type="region of interest" description="Disordered" evidence="1">
    <location>
        <begin position="1"/>
        <end position="82"/>
    </location>
</feature>
<dbReference type="SUPFAM" id="SSF101447">
    <property type="entry name" value="Formin homology 2 domain (FH2 domain)"/>
    <property type="match status" value="1"/>
</dbReference>
<dbReference type="Proteomes" id="UP001620626">
    <property type="component" value="Unassembled WGS sequence"/>
</dbReference>
<reference evidence="2 3" key="1">
    <citation type="submission" date="2024-10" db="EMBL/GenBank/DDBJ databases">
        <authorList>
            <person name="Kim D."/>
        </authorList>
    </citation>
    <scope>NUCLEOTIDE SEQUENCE [LARGE SCALE GENOMIC DNA]</scope>
    <source>
        <strain evidence="2">BH-2024</strain>
    </source>
</reference>
<feature type="region of interest" description="Disordered" evidence="1">
    <location>
        <begin position="138"/>
        <end position="164"/>
    </location>
</feature>
<evidence type="ECO:0000313" key="3">
    <source>
        <dbReference type="Proteomes" id="UP001620626"/>
    </source>
</evidence>
<evidence type="ECO:0000313" key="2">
    <source>
        <dbReference type="EMBL" id="KAL3105384.1"/>
    </source>
</evidence>
<feature type="compositionally biased region" description="Basic and acidic residues" evidence="1">
    <location>
        <begin position="149"/>
        <end position="164"/>
    </location>
</feature>
<keyword evidence="3" id="KW-1185">Reference proteome</keyword>
<name>A0ABD2KSR0_9BILA</name>
<dbReference type="EMBL" id="JBICBT010000688">
    <property type="protein sequence ID" value="KAL3105384.1"/>
    <property type="molecule type" value="Genomic_DNA"/>
</dbReference>
<dbReference type="AlphaFoldDB" id="A0ABD2KSR0"/>
<accession>A0ABD2KSR0</accession>
<proteinExistence type="predicted"/>
<sequence>MIGPPPPPPHPPPPPPHPPPPPPPPPPQQQGGGHGGGQGGGQQQLLPPPSPPKKAWERGNKASEMRKMLQNIRGESEKGRFSYRSSTAGGLIAVICSLTDYYVQIDGLELTDQTKRGLAGQQSHCSLRAIKQWEEADKPVGGGGQIEMGGKRWEQTMREAVQRR</sequence>
<comment type="caution">
    <text evidence="2">The sequence shown here is derived from an EMBL/GenBank/DDBJ whole genome shotgun (WGS) entry which is preliminary data.</text>
</comment>